<dbReference type="Pfam" id="PF01613">
    <property type="entry name" value="Flavin_Reduct"/>
    <property type="match status" value="1"/>
</dbReference>
<evidence type="ECO:0000313" key="8">
    <source>
        <dbReference type="Proteomes" id="UP000809137"/>
    </source>
</evidence>
<comment type="similarity">
    <text evidence="5">Belongs to the non-flavoprotein flavin reductase family. RutF subfamily.</text>
</comment>
<dbReference type="InterPro" id="IPR050268">
    <property type="entry name" value="NADH-dep_flavin_reductase"/>
</dbReference>
<feature type="domain" description="Flavin reductase like" evidence="6">
    <location>
        <begin position="21"/>
        <end position="166"/>
    </location>
</feature>
<dbReference type="RefSeq" id="WP_039383691.1">
    <property type="nucleotide sequence ID" value="NZ_CP083448.1"/>
</dbReference>
<dbReference type="InterPro" id="IPR012349">
    <property type="entry name" value="Split_barrel_FMN-bd"/>
</dbReference>
<dbReference type="HAMAP" id="MF_00833">
    <property type="entry name" value="RutF"/>
    <property type="match status" value="1"/>
</dbReference>
<name>A0ABS1Z253_9GAMM</name>
<organism evidence="7 8">
    <name type="scientific">Pantoea eucrina</name>
    <dbReference type="NCBI Taxonomy" id="472693"/>
    <lineage>
        <taxon>Bacteria</taxon>
        <taxon>Pseudomonadati</taxon>
        <taxon>Pseudomonadota</taxon>
        <taxon>Gammaproteobacteria</taxon>
        <taxon>Enterobacterales</taxon>
        <taxon>Erwiniaceae</taxon>
        <taxon>Pantoea</taxon>
    </lineage>
</organism>
<keyword evidence="8" id="KW-1185">Reference proteome</keyword>
<comment type="catalytic activity">
    <reaction evidence="5">
        <text>FMNH2 + NAD(+) = FMN + NADH + 2 H(+)</text>
        <dbReference type="Rhea" id="RHEA:21620"/>
        <dbReference type="ChEBI" id="CHEBI:15378"/>
        <dbReference type="ChEBI" id="CHEBI:57540"/>
        <dbReference type="ChEBI" id="CHEBI:57618"/>
        <dbReference type="ChEBI" id="CHEBI:57945"/>
        <dbReference type="ChEBI" id="CHEBI:58210"/>
        <dbReference type="EC" id="1.5.1.42"/>
    </reaction>
</comment>
<protein>
    <recommendedName>
        <fullName evidence="5">FMN reductase (NADH) RutF</fullName>
        <ecNumber evidence="5">1.5.1.42</ecNumber>
    </recommendedName>
    <alternativeName>
        <fullName evidence="5">FMN reductase</fullName>
    </alternativeName>
    <alternativeName>
        <fullName evidence="5">NADH-flavin reductase RutF</fullName>
    </alternativeName>
    <alternativeName>
        <fullName evidence="5">NADH:flavin oxidoreductase</fullName>
    </alternativeName>
</protein>
<proteinExistence type="inferred from homology"/>
<keyword evidence="1 5" id="KW-0285">Flavoprotein</keyword>
<evidence type="ECO:0000256" key="3">
    <source>
        <dbReference type="ARBA" id="ARBA00023002"/>
    </source>
</evidence>
<evidence type="ECO:0000259" key="6">
    <source>
        <dbReference type="SMART" id="SM00903"/>
    </source>
</evidence>
<keyword evidence="4 5" id="KW-0520">NAD</keyword>
<dbReference type="InterPro" id="IPR019917">
    <property type="entry name" value="RutF"/>
</dbReference>
<dbReference type="EC" id="1.5.1.42" evidence="5"/>
<dbReference type="Gene3D" id="2.30.110.10">
    <property type="entry name" value="Electron Transport, Fmn-binding Protein, Chain A"/>
    <property type="match status" value="1"/>
</dbReference>
<reference evidence="7 8" key="1">
    <citation type="submission" date="2021-01" db="EMBL/GenBank/DDBJ databases">
        <title>Complete genome sequence of Pantoea eucrina OB49, a heavy metal tolerant bacterium with PGPR potential isolated from wheat in Algeria.</title>
        <authorList>
            <person name="Lekired A."/>
            <person name="Ouzari I.H."/>
        </authorList>
    </citation>
    <scope>NUCLEOTIDE SEQUENCE [LARGE SCALE GENOMIC DNA]</scope>
    <source>
        <strain evidence="7 8">OB49</strain>
    </source>
</reference>
<gene>
    <name evidence="5 7" type="primary">rutF</name>
    <name evidence="7" type="ORF">JJB79_03445</name>
</gene>
<dbReference type="PANTHER" id="PTHR30466:SF1">
    <property type="entry name" value="FMN REDUCTASE (NADH) RUTF"/>
    <property type="match status" value="1"/>
</dbReference>
<evidence type="ECO:0000256" key="1">
    <source>
        <dbReference type="ARBA" id="ARBA00022630"/>
    </source>
</evidence>
<keyword evidence="2 5" id="KW-0288">FMN</keyword>
<keyword evidence="3 5" id="KW-0560">Oxidoreductase</keyword>
<comment type="function">
    <text evidence="5">Catalyzes the reduction of FMN to FMNH2 which is used to reduce pyrimidine by RutA via the Rut pathway.</text>
</comment>
<evidence type="ECO:0000313" key="7">
    <source>
        <dbReference type="EMBL" id="MBM0746481.1"/>
    </source>
</evidence>
<accession>A0ABS1Z253</accession>
<dbReference type="SMART" id="SM00903">
    <property type="entry name" value="Flavin_Reduct"/>
    <property type="match status" value="1"/>
</dbReference>
<evidence type="ECO:0000256" key="2">
    <source>
        <dbReference type="ARBA" id="ARBA00022643"/>
    </source>
</evidence>
<evidence type="ECO:0000256" key="5">
    <source>
        <dbReference type="HAMAP-Rule" id="MF_00833"/>
    </source>
</evidence>
<dbReference type="PANTHER" id="PTHR30466">
    <property type="entry name" value="FLAVIN REDUCTASE"/>
    <property type="match status" value="1"/>
</dbReference>
<dbReference type="Proteomes" id="UP000809137">
    <property type="component" value="Unassembled WGS sequence"/>
</dbReference>
<dbReference type="GeneID" id="84690908"/>
<dbReference type="EMBL" id="JAFCXS010000001">
    <property type="protein sequence ID" value="MBM0746481.1"/>
    <property type="molecule type" value="Genomic_DNA"/>
</dbReference>
<dbReference type="SUPFAM" id="SSF50475">
    <property type="entry name" value="FMN-binding split barrel"/>
    <property type="match status" value="1"/>
</dbReference>
<evidence type="ECO:0000256" key="4">
    <source>
        <dbReference type="ARBA" id="ARBA00023027"/>
    </source>
</evidence>
<dbReference type="NCBIfam" id="TIGR03615">
    <property type="entry name" value="RutF"/>
    <property type="match status" value="1"/>
</dbReference>
<dbReference type="InterPro" id="IPR002563">
    <property type="entry name" value="Flavin_Rdtase-like_dom"/>
</dbReference>
<sequence length="173" mass="18312">MSLHALPDLPAVDRDTFRNAMAQLGAAVNVITTDGPAGVAGFTASAVCSVTDSPPTLLVCLNRSASAWPAFRDNRALCVNTLSADQHALSTLFGGKTAMADRFAAAQWQTLASGAPLLEAALISFDCEITQRVSVGTHDILFCTVLAVAQGEARQGLAWFDRGYHTFSRQDAR</sequence>
<comment type="caution">
    <text evidence="7">The sequence shown here is derived from an EMBL/GenBank/DDBJ whole genome shotgun (WGS) entry which is preliminary data.</text>
</comment>